<dbReference type="Gene3D" id="1.25.40.10">
    <property type="entry name" value="Tetratricopeptide repeat domain"/>
    <property type="match status" value="1"/>
</dbReference>
<dbReference type="InterPro" id="IPR011990">
    <property type="entry name" value="TPR-like_helical_dom_sf"/>
</dbReference>
<sequence length="107" mass="12397">MEAMEVYKDMLRSRIFPNCHTYTVLMEFLVGTGKCEEALDIFFKMQEQIGMQPPKAACNILIGKACKFSETSFIVRILQYMKESGIVLRYPVFLETSETPESRRRKG</sequence>
<dbReference type="InterPro" id="IPR051114">
    <property type="entry name" value="Mito_RNA_Proc_CCM1"/>
</dbReference>
<dbReference type="AlphaFoldDB" id="A0A565BQU1"/>
<comment type="similarity">
    <text evidence="1">Belongs to the PPR family. P subfamily.</text>
</comment>
<dbReference type="PROSITE" id="PS51375">
    <property type="entry name" value="PPR"/>
    <property type="match status" value="1"/>
</dbReference>
<dbReference type="GO" id="GO:0006396">
    <property type="term" value="P:RNA processing"/>
    <property type="evidence" value="ECO:0007669"/>
    <property type="project" value="TreeGrafter"/>
</dbReference>
<keyword evidence="5" id="KW-1185">Reference proteome</keyword>
<accession>A0A565BQU1</accession>
<dbReference type="InterPro" id="IPR002885">
    <property type="entry name" value="PPR_rpt"/>
</dbReference>
<dbReference type="NCBIfam" id="TIGR00756">
    <property type="entry name" value="PPR"/>
    <property type="match status" value="1"/>
</dbReference>
<name>A0A565BQU1_9BRAS</name>
<dbReference type="PANTHER" id="PTHR47934">
    <property type="entry name" value="PENTATRICOPEPTIDE REPEAT-CONTAINING PROTEIN PET309, MITOCHONDRIAL"/>
    <property type="match status" value="1"/>
</dbReference>
<gene>
    <name evidence="4" type="ORF">ANE_LOCUS14182</name>
</gene>
<comment type="caution">
    <text evidence="4">The sequence shown here is derived from an EMBL/GenBank/DDBJ whole genome shotgun (WGS) entry which is preliminary data.</text>
</comment>
<evidence type="ECO:0000256" key="2">
    <source>
        <dbReference type="ARBA" id="ARBA00022737"/>
    </source>
</evidence>
<proteinExistence type="inferred from homology"/>
<organism evidence="4 5">
    <name type="scientific">Arabis nemorensis</name>
    <dbReference type="NCBI Taxonomy" id="586526"/>
    <lineage>
        <taxon>Eukaryota</taxon>
        <taxon>Viridiplantae</taxon>
        <taxon>Streptophyta</taxon>
        <taxon>Embryophyta</taxon>
        <taxon>Tracheophyta</taxon>
        <taxon>Spermatophyta</taxon>
        <taxon>Magnoliopsida</taxon>
        <taxon>eudicotyledons</taxon>
        <taxon>Gunneridae</taxon>
        <taxon>Pentapetalae</taxon>
        <taxon>rosids</taxon>
        <taxon>malvids</taxon>
        <taxon>Brassicales</taxon>
        <taxon>Brassicaceae</taxon>
        <taxon>Arabideae</taxon>
        <taxon>Arabis</taxon>
    </lineage>
</organism>
<reference evidence="4" key="1">
    <citation type="submission" date="2019-07" db="EMBL/GenBank/DDBJ databases">
        <authorList>
            <person name="Dittberner H."/>
        </authorList>
    </citation>
    <scope>NUCLEOTIDE SEQUENCE [LARGE SCALE GENOMIC DNA]</scope>
</reference>
<dbReference type="PANTHER" id="PTHR47934:SF28">
    <property type="entry name" value="OS04G0488500 PROTEIN"/>
    <property type="match status" value="1"/>
</dbReference>
<dbReference type="Proteomes" id="UP000489600">
    <property type="component" value="Unassembled WGS sequence"/>
</dbReference>
<evidence type="ECO:0008006" key="6">
    <source>
        <dbReference type="Google" id="ProtNLM"/>
    </source>
</evidence>
<dbReference type="Pfam" id="PF01535">
    <property type="entry name" value="PPR"/>
    <property type="match status" value="1"/>
</dbReference>
<keyword evidence="2" id="KW-0677">Repeat</keyword>
<dbReference type="EMBL" id="CABITT030000005">
    <property type="protein sequence ID" value="VVB03738.1"/>
    <property type="molecule type" value="Genomic_DNA"/>
</dbReference>
<dbReference type="GO" id="GO:0007005">
    <property type="term" value="P:mitochondrion organization"/>
    <property type="evidence" value="ECO:0007669"/>
    <property type="project" value="TreeGrafter"/>
</dbReference>
<evidence type="ECO:0000313" key="4">
    <source>
        <dbReference type="EMBL" id="VVB03738.1"/>
    </source>
</evidence>
<dbReference type="OrthoDB" id="185373at2759"/>
<evidence type="ECO:0000256" key="3">
    <source>
        <dbReference type="PROSITE-ProRule" id="PRU00708"/>
    </source>
</evidence>
<evidence type="ECO:0000256" key="1">
    <source>
        <dbReference type="ARBA" id="ARBA00007626"/>
    </source>
</evidence>
<dbReference type="GO" id="GO:0005739">
    <property type="term" value="C:mitochondrion"/>
    <property type="evidence" value="ECO:0007669"/>
    <property type="project" value="TreeGrafter"/>
</dbReference>
<dbReference type="GO" id="GO:0003729">
    <property type="term" value="F:mRNA binding"/>
    <property type="evidence" value="ECO:0007669"/>
    <property type="project" value="TreeGrafter"/>
</dbReference>
<feature type="repeat" description="PPR" evidence="3">
    <location>
        <begin position="18"/>
        <end position="53"/>
    </location>
</feature>
<evidence type="ECO:0000313" key="5">
    <source>
        <dbReference type="Proteomes" id="UP000489600"/>
    </source>
</evidence>
<protein>
    <recommendedName>
        <fullName evidence="6">Pentacotripeptide-repeat region of PRORP domain-containing protein</fullName>
    </recommendedName>
</protein>